<name>A0A3E2BLW0_9BACT</name>
<keyword evidence="1" id="KW-0472">Membrane</keyword>
<reference evidence="2 3" key="1">
    <citation type="submission" date="2018-08" db="EMBL/GenBank/DDBJ databases">
        <title>Genome analysis of the thermophilic bacterium of the candidate phylum Aminicenantes from deep subsurface aquifer revealed its physiology and ecological role.</title>
        <authorList>
            <person name="Kadnikov V.V."/>
            <person name="Mardanov A.V."/>
            <person name="Beletsky A.V."/>
            <person name="Karnachuk O.V."/>
            <person name="Ravin N.V."/>
        </authorList>
    </citation>
    <scope>NUCLEOTIDE SEQUENCE [LARGE SCALE GENOMIC DNA]</scope>
    <source>
        <strain evidence="2">BY38</strain>
    </source>
</reference>
<accession>A0A3E2BLW0</accession>
<organism evidence="2 3">
    <name type="scientific">Candidatus Saccharicenans subterraneus</name>
    <dbReference type="NCBI Taxonomy" id="2508984"/>
    <lineage>
        <taxon>Bacteria</taxon>
        <taxon>Candidatus Aminicenantota</taxon>
        <taxon>Candidatus Aminicenantia</taxon>
        <taxon>Candidatus Aminicenantales</taxon>
        <taxon>Candidatus Saccharicenantaceae</taxon>
        <taxon>Candidatus Saccharicenans</taxon>
    </lineage>
</organism>
<proteinExistence type="predicted"/>
<evidence type="ECO:0000313" key="3">
    <source>
        <dbReference type="Proteomes" id="UP000257323"/>
    </source>
</evidence>
<feature type="transmembrane region" description="Helical" evidence="1">
    <location>
        <begin position="20"/>
        <end position="39"/>
    </location>
</feature>
<keyword evidence="1" id="KW-1133">Transmembrane helix</keyword>
<dbReference type="Proteomes" id="UP000257323">
    <property type="component" value="Unassembled WGS sequence"/>
</dbReference>
<dbReference type="EMBL" id="QUAH01000008">
    <property type="protein sequence ID" value="RFT15596.1"/>
    <property type="molecule type" value="Genomic_DNA"/>
</dbReference>
<comment type="caution">
    <text evidence="2">The sequence shown here is derived from an EMBL/GenBank/DDBJ whole genome shotgun (WGS) entry which is preliminary data.</text>
</comment>
<keyword evidence="1" id="KW-0812">Transmembrane</keyword>
<dbReference type="AlphaFoldDB" id="A0A3E2BLW0"/>
<sequence>MLELPPATNSRQPLTKPPFSLYIRIIVLLPGASSLPVGYKKFRFPETFLTRQPSPYAKDREFDEGSVFWYKAF</sequence>
<protein>
    <submittedName>
        <fullName evidence="2">Uncharacterized protein</fullName>
    </submittedName>
</protein>
<gene>
    <name evidence="2" type="ORF">OP8BY_0244</name>
</gene>
<evidence type="ECO:0000256" key="1">
    <source>
        <dbReference type="SAM" id="Phobius"/>
    </source>
</evidence>
<evidence type="ECO:0000313" key="2">
    <source>
        <dbReference type="EMBL" id="RFT15596.1"/>
    </source>
</evidence>